<dbReference type="InterPro" id="IPR036770">
    <property type="entry name" value="Ankyrin_rpt-contain_sf"/>
</dbReference>
<dbReference type="InterPro" id="IPR002110">
    <property type="entry name" value="Ankyrin_rpt"/>
</dbReference>
<keyword evidence="2 3" id="KW-0040">ANK repeat</keyword>
<dbReference type="SUPFAM" id="SSF48403">
    <property type="entry name" value="Ankyrin repeat"/>
    <property type="match status" value="1"/>
</dbReference>
<evidence type="ECO:0000256" key="1">
    <source>
        <dbReference type="ARBA" id="ARBA00022737"/>
    </source>
</evidence>
<dbReference type="Gene3D" id="1.25.40.20">
    <property type="entry name" value="Ankyrin repeat-containing domain"/>
    <property type="match status" value="1"/>
</dbReference>
<dbReference type="EMBL" id="KF499084">
    <property type="protein sequence ID" value="AHM27300.1"/>
    <property type="molecule type" value="mRNA"/>
</dbReference>
<dbReference type="PANTHER" id="PTHR46680:SF3">
    <property type="entry name" value="NF-KAPPA-B INHIBITOR CACTUS"/>
    <property type="match status" value="1"/>
</dbReference>
<dbReference type="Pfam" id="PF12796">
    <property type="entry name" value="Ank_2"/>
    <property type="match status" value="2"/>
</dbReference>
<proteinExistence type="evidence at transcript level"/>
<dbReference type="InterPro" id="IPR051070">
    <property type="entry name" value="NF-kappa-B_inhibitor"/>
</dbReference>
<feature type="repeat" description="ANK" evidence="3">
    <location>
        <begin position="312"/>
        <end position="333"/>
    </location>
</feature>
<evidence type="ECO:0000256" key="3">
    <source>
        <dbReference type="PROSITE-ProRule" id="PRU00023"/>
    </source>
</evidence>
<dbReference type="GO" id="GO:0071356">
    <property type="term" value="P:cellular response to tumor necrosis factor"/>
    <property type="evidence" value="ECO:0007669"/>
    <property type="project" value="TreeGrafter"/>
</dbReference>
<accession>W8SR62</accession>
<dbReference type="SMR" id="W8SR62"/>
<feature type="repeat" description="ANK" evidence="3">
    <location>
        <begin position="227"/>
        <end position="249"/>
    </location>
</feature>
<feature type="repeat" description="ANK" evidence="3">
    <location>
        <begin position="278"/>
        <end position="310"/>
    </location>
</feature>
<dbReference type="PROSITE" id="PS50088">
    <property type="entry name" value="ANK_REPEAT"/>
    <property type="match status" value="4"/>
</dbReference>
<dbReference type="PRINTS" id="PR01415">
    <property type="entry name" value="ANKYRIN"/>
</dbReference>
<name>W8SR62_HALDV</name>
<organism evidence="4">
    <name type="scientific">Haliotis diversicolor</name>
    <name type="common">Abalone</name>
    <name type="synonym">Sulculus diversicolor</name>
    <dbReference type="NCBI Taxonomy" id="36095"/>
    <lineage>
        <taxon>Eukaryota</taxon>
        <taxon>Metazoa</taxon>
        <taxon>Spiralia</taxon>
        <taxon>Lophotrochozoa</taxon>
        <taxon>Mollusca</taxon>
        <taxon>Gastropoda</taxon>
        <taxon>Vetigastropoda</taxon>
        <taxon>Lepetellida</taxon>
        <taxon>Haliotoidea</taxon>
        <taxon>Haliotidae</taxon>
        <taxon>Haliotis</taxon>
    </lineage>
</organism>
<dbReference type="PANTHER" id="PTHR46680">
    <property type="entry name" value="NF-KAPPA-B INHIBITOR ALPHA"/>
    <property type="match status" value="1"/>
</dbReference>
<dbReference type="GO" id="GO:0005829">
    <property type="term" value="C:cytosol"/>
    <property type="evidence" value="ECO:0007669"/>
    <property type="project" value="TreeGrafter"/>
</dbReference>
<keyword evidence="1" id="KW-0677">Repeat</keyword>
<sequence length="401" mass="44719">MYRTSDSLNMEDKDDLQVDCAALDPPTGYIGSSDIRPELKRFYHTSMKTDGPREDSGIYSFEQSLKSTDDISDNDMVDGSLLEDITKMQISEPEVKCKKKQYLETPSEDDGYHSKSITDIPKTWVEEFVRPVEEMGGHAYCLSTVSQDAVEAYMQDDDGDTQLHMAIIQLAESIALQLINLAPNHEWLNFVNTLLQTPLHLAVITRQEKIVRRLMAAGASVDVRDLHGNTPLHIAAREGYQEIVNHLLKPVCYEETQDNKYEIPYQRIPQDLEAKNYDGHTCLHLSALGTHTKVMESLIKKAAKVNAQDGKSGRTVLHYAAETGNRILLEFLLGCKYLNLDSCTYGGLTPIVLAAGRKFGDVVGILQAHGADCSSLQGDTEDEDEDMIDDFCIAGEPLSLR</sequence>
<dbReference type="PROSITE" id="PS50297">
    <property type="entry name" value="ANK_REP_REGION"/>
    <property type="match status" value="4"/>
</dbReference>
<dbReference type="AlphaFoldDB" id="W8SR62"/>
<dbReference type="GO" id="GO:0051059">
    <property type="term" value="F:NF-kappaB binding"/>
    <property type="evidence" value="ECO:0007669"/>
    <property type="project" value="TreeGrafter"/>
</dbReference>
<dbReference type="SMART" id="SM00248">
    <property type="entry name" value="ANK"/>
    <property type="match status" value="6"/>
</dbReference>
<gene>
    <name evidence="4" type="primary">IkB</name>
</gene>
<evidence type="ECO:0000256" key="2">
    <source>
        <dbReference type="ARBA" id="ARBA00023043"/>
    </source>
</evidence>
<evidence type="ECO:0000313" key="4">
    <source>
        <dbReference type="EMBL" id="AHM27300.1"/>
    </source>
</evidence>
<reference evidence="4" key="1">
    <citation type="journal article" date="2014" name="Fish Shellfish Immunol.">
        <title>Identification and expression analysis of immune-related genes linked to Rel/NF-?B signaling pathway under stresses and bacterial challenge from the small abalone Haliotis diversicolor.</title>
        <authorList>
            <person name="Zhang X."/>
            <person name="Huang Y."/>
            <person name="Cai X."/>
            <person name="Zou Z."/>
            <person name="Wang G."/>
            <person name="Wang S."/>
            <person name="Wang Y."/>
            <person name="Zhang Z."/>
        </authorList>
    </citation>
    <scope>NUCLEOTIDE SEQUENCE</scope>
</reference>
<protein>
    <submittedName>
        <fullName evidence="4">Inhibitor of NF-kappaB</fullName>
    </submittedName>
</protein>
<feature type="repeat" description="ANK" evidence="3">
    <location>
        <begin position="194"/>
        <end position="226"/>
    </location>
</feature>